<proteinExistence type="inferred from homology"/>
<feature type="transmembrane region" description="Helical" evidence="6">
    <location>
        <begin position="78"/>
        <end position="102"/>
    </location>
</feature>
<sequence length="472" mass="51264">MSLGKVKYRKFIAPLAVGIIIWLLTPFKPVGVSIAAWHMFAIFVATIIGCITQPLPIGGVAIIGFTITVLTGEVPVDTAIAGFGNTSIWLIVMAFFISRGFIKTGLGRRIAFNFVRLFGKRTLGLAYSLIGVDLVLAPATPSNTARAGGIMYPIIQSLAQAFGSTPKDNTQRKIGSFLIYSEFQGDIITSAMFLTAMAANPLAQSLAKPMGIHITWMNWFIAGLVPGLICLILVPFIIYKIFPPEIKETPNAKEWSEKQLTEMGKFSKPEKYMALVFVVALVLWVSGSFIGIDATTTAFVALSLLLLTGVLSWSDITKETGAWNTLAWFSVLVMMATQLNTLGFIPWLSKTIGSSLHGMNWILVMIILIAAYFYSHYLFASATAHVSAMYSAFLAVAIAAGVPTMLAALMLGFFGNLLGSTTHYSNGPAPILYGSGYVTQGEWWKMNALMGVVYLIIWIGAGSLWMKVIGMW</sequence>
<dbReference type="Pfam" id="PF00939">
    <property type="entry name" value="Na_sulph_symp"/>
    <property type="match status" value="1"/>
</dbReference>
<keyword evidence="5 6" id="KW-0472">Membrane</keyword>
<feature type="transmembrane region" description="Helical" evidence="6">
    <location>
        <begin position="219"/>
        <end position="239"/>
    </location>
</feature>
<feature type="transmembrane region" description="Helical" evidence="6">
    <location>
        <begin position="177"/>
        <end position="199"/>
    </location>
</feature>
<evidence type="ECO:0000313" key="8">
    <source>
        <dbReference type="Proteomes" id="UP001596190"/>
    </source>
</evidence>
<evidence type="ECO:0000256" key="5">
    <source>
        <dbReference type="ARBA" id="ARBA00023136"/>
    </source>
</evidence>
<dbReference type="PANTHER" id="PTHR42826">
    <property type="entry name" value="DICARBOXYLATE TRANSPORTER 2.1, CHLOROPLASTIC"/>
    <property type="match status" value="1"/>
</dbReference>
<comment type="subcellular location">
    <subcellularLocation>
        <location evidence="1">Membrane</location>
        <topology evidence="1">Multi-pass membrane protein</topology>
    </subcellularLocation>
</comment>
<accession>A0ABW1T874</accession>
<dbReference type="InterPro" id="IPR030676">
    <property type="entry name" value="CitT-rel"/>
</dbReference>
<protein>
    <submittedName>
        <fullName evidence="7">Anion permease</fullName>
    </submittedName>
</protein>
<keyword evidence="4 6" id="KW-1133">Transmembrane helix</keyword>
<feature type="transmembrane region" description="Helical" evidence="6">
    <location>
        <begin position="272"/>
        <end position="292"/>
    </location>
</feature>
<comment type="caution">
    <text evidence="7">The sequence shown here is derived from an EMBL/GenBank/DDBJ whole genome shotgun (WGS) entry which is preliminary data.</text>
</comment>
<dbReference type="RefSeq" id="WP_137630206.1">
    <property type="nucleotide sequence ID" value="NZ_BJDO01000005.1"/>
</dbReference>
<dbReference type="Proteomes" id="UP001596190">
    <property type="component" value="Unassembled WGS sequence"/>
</dbReference>
<feature type="transmembrane region" description="Helical" evidence="6">
    <location>
        <begin position="448"/>
        <end position="466"/>
    </location>
</feature>
<evidence type="ECO:0000256" key="2">
    <source>
        <dbReference type="ARBA" id="ARBA00007349"/>
    </source>
</evidence>
<feature type="transmembrane region" description="Helical" evidence="6">
    <location>
        <begin position="326"/>
        <end position="349"/>
    </location>
</feature>
<keyword evidence="3 6" id="KW-0812">Transmembrane</keyword>
<reference evidence="8" key="1">
    <citation type="journal article" date="2019" name="Int. J. Syst. Evol. Microbiol.">
        <title>The Global Catalogue of Microorganisms (GCM) 10K type strain sequencing project: providing services to taxonomists for standard genome sequencing and annotation.</title>
        <authorList>
            <consortium name="The Broad Institute Genomics Platform"/>
            <consortium name="The Broad Institute Genome Sequencing Center for Infectious Disease"/>
            <person name="Wu L."/>
            <person name="Ma J."/>
        </authorList>
    </citation>
    <scope>NUCLEOTIDE SEQUENCE [LARGE SCALE GENOMIC DNA]</scope>
    <source>
        <strain evidence="8">CCM 8950</strain>
    </source>
</reference>
<evidence type="ECO:0000256" key="4">
    <source>
        <dbReference type="ARBA" id="ARBA00022989"/>
    </source>
</evidence>
<feature type="transmembrane region" description="Helical" evidence="6">
    <location>
        <begin position="392"/>
        <end position="414"/>
    </location>
</feature>
<feature type="transmembrane region" description="Helical" evidence="6">
    <location>
        <begin position="298"/>
        <end position="314"/>
    </location>
</feature>
<evidence type="ECO:0000256" key="6">
    <source>
        <dbReference type="SAM" id="Phobius"/>
    </source>
</evidence>
<keyword evidence="8" id="KW-1185">Reference proteome</keyword>
<name>A0ABW1T874_9LACO</name>
<organism evidence="7 8">
    <name type="scientific">Secundilactobacillus hailunensis</name>
    <dbReference type="NCBI Taxonomy" id="2559923"/>
    <lineage>
        <taxon>Bacteria</taxon>
        <taxon>Bacillati</taxon>
        <taxon>Bacillota</taxon>
        <taxon>Bacilli</taxon>
        <taxon>Lactobacillales</taxon>
        <taxon>Lactobacillaceae</taxon>
        <taxon>Secundilactobacillus</taxon>
    </lineage>
</organism>
<dbReference type="NCBIfam" id="TIGR00785">
    <property type="entry name" value="dass"/>
    <property type="match status" value="1"/>
</dbReference>
<dbReference type="EMBL" id="JBHSSA010000035">
    <property type="protein sequence ID" value="MFC6253730.1"/>
    <property type="molecule type" value="Genomic_DNA"/>
</dbReference>
<evidence type="ECO:0000313" key="7">
    <source>
        <dbReference type="EMBL" id="MFC6253730.1"/>
    </source>
</evidence>
<evidence type="ECO:0000256" key="3">
    <source>
        <dbReference type="ARBA" id="ARBA00022692"/>
    </source>
</evidence>
<evidence type="ECO:0000256" key="1">
    <source>
        <dbReference type="ARBA" id="ARBA00004141"/>
    </source>
</evidence>
<gene>
    <name evidence="7" type="ORF">ACFP1H_03920</name>
</gene>
<dbReference type="InterPro" id="IPR001898">
    <property type="entry name" value="SLC13A/DASS"/>
</dbReference>
<comment type="similarity">
    <text evidence="2">Belongs to the SLC13A/DASS transporter (TC 2.A.47) family. DIT1 subfamily.</text>
</comment>
<feature type="transmembrane region" description="Helical" evidence="6">
    <location>
        <begin position="361"/>
        <end position="380"/>
    </location>
</feature>
<dbReference type="PIRSF" id="PIRSF002457">
    <property type="entry name" value="DASS"/>
    <property type="match status" value="1"/>
</dbReference>